<dbReference type="Pfam" id="PF23222">
    <property type="entry name" value="RRM_PARP14_1"/>
    <property type="match status" value="1"/>
</dbReference>
<dbReference type="CTD" id="151636"/>
<dbReference type="InterPro" id="IPR012677">
    <property type="entry name" value="Nucleotide-bd_a/b_plait_sf"/>
</dbReference>
<keyword evidence="4 9" id="KW-0808">Transferase</keyword>
<dbReference type="Pfam" id="PF13923">
    <property type="entry name" value="zf-C3HC4_2"/>
    <property type="match status" value="1"/>
</dbReference>
<keyword evidence="6 8" id="KW-0863">Zinc-finger</keyword>
<sequence length="724" mass="82050">MAGVVMERTEALFAVLVQVSPPSSKLKTKLEGYFQRKTSGGGECSVKAKSEEGVYLVFFKDKAAYERVISKKDHFLRFDSSTLKISVKPWNRESSEASEMNSLLQWQEDATERHLQEVYHQDSADTLSQKIFLQITAHLNTSLFSKDQRKQIKTRFPSLKIVKESVDLGIEEISGDFTEIDKVYQYLEKLRMGKREVSERGNSLNSRETENEINVDEVIYEYVTYVCQKEIEELQVKCNVCFKSYNSGDCRVVRVVALDGKNNVSKAHQQFISIYQKAAENLTQERVPLLASKSQISETVQSLKAKFPRVLAKEEENLLILRGPRSEIAQARTYLEKVNDRENWPVKPVRITCTNYTWENGIEIDSSQIFLLKTVLTKEIKEIEHKYDSLFVVNQNSISGKVSIQFEPKNKDSELYLCAYERFIGAFQRIMASLVQKRFNLHSEEDQKLKLFLDRLQKENQNVALQYSSGTLTMTGLPQHVSNAVAQVAHFLNQGVRGQATGIHSQATTTASDTEVPMEVEEMDGFTVISKRESEAATGEKKEITCPICLDKLEEKVVLSKCKHEFCKECIHKAMNQKPVCPVCNTCYGTVMGNQPPGTMSDTTISTQLPGYHCNTIIINYTFSGGTQAANHPNPGKPYYPTSRQAYLPNNKEGQEILKLLKKAFEQKLIFTVGQSRTSGSNDVITWNDIHHKTNISGGPSGYGYPDPDYLKRVREELKAKGIE</sequence>
<proteinExistence type="inferred from homology"/>
<dbReference type="GO" id="GO:0008270">
    <property type="term" value="F:zinc ion binding"/>
    <property type="evidence" value="ECO:0007669"/>
    <property type="project" value="UniProtKB-KW"/>
</dbReference>
<evidence type="ECO:0000256" key="1">
    <source>
        <dbReference type="ARBA" id="ARBA00000900"/>
    </source>
</evidence>
<accession>A0A6P7YJ69</accession>
<organism evidence="11 12">
    <name type="scientific">Microcaecilia unicolor</name>
    <dbReference type="NCBI Taxonomy" id="1415580"/>
    <lineage>
        <taxon>Eukaryota</taxon>
        <taxon>Metazoa</taxon>
        <taxon>Chordata</taxon>
        <taxon>Craniata</taxon>
        <taxon>Vertebrata</taxon>
        <taxon>Euteleostomi</taxon>
        <taxon>Amphibia</taxon>
        <taxon>Gymnophiona</taxon>
        <taxon>Siphonopidae</taxon>
        <taxon>Microcaecilia</taxon>
    </lineage>
</organism>
<dbReference type="Pfam" id="PF18102">
    <property type="entry name" value="DTC"/>
    <property type="match status" value="1"/>
</dbReference>
<dbReference type="Gene3D" id="3.30.70.330">
    <property type="match status" value="1"/>
</dbReference>
<evidence type="ECO:0000256" key="9">
    <source>
        <dbReference type="RuleBase" id="RU367105"/>
    </source>
</evidence>
<evidence type="ECO:0000256" key="7">
    <source>
        <dbReference type="ARBA" id="ARBA00022833"/>
    </source>
</evidence>
<comment type="catalytic activity">
    <reaction evidence="1 9">
        <text>S-ubiquitinyl-[E2 ubiquitin-conjugating enzyme]-L-cysteine + [acceptor protein]-L-lysine = [E2 ubiquitin-conjugating enzyme]-L-cysteine + N(6)-ubiquitinyl-[acceptor protein]-L-lysine.</text>
        <dbReference type="EC" id="2.3.2.27"/>
    </reaction>
</comment>
<comment type="subcellular location">
    <subcellularLocation>
        <location evidence="9">Cytoplasm</location>
    </subcellularLocation>
</comment>
<dbReference type="SUPFAM" id="SSF57850">
    <property type="entry name" value="RING/U-box"/>
    <property type="match status" value="1"/>
</dbReference>
<dbReference type="AlphaFoldDB" id="A0A6P7YJ69"/>
<dbReference type="InterPro" id="IPR001841">
    <property type="entry name" value="Znf_RING"/>
</dbReference>
<evidence type="ECO:0000256" key="5">
    <source>
        <dbReference type="ARBA" id="ARBA00022723"/>
    </source>
</evidence>
<evidence type="ECO:0000256" key="8">
    <source>
        <dbReference type="PROSITE-ProRule" id="PRU00175"/>
    </source>
</evidence>
<keyword evidence="11" id="KW-1185">Reference proteome</keyword>
<dbReference type="EC" id="2.3.2.27" evidence="9"/>
<dbReference type="Pfam" id="PF21717">
    <property type="entry name" value="DTX3L_a-b"/>
    <property type="match status" value="1"/>
</dbReference>
<dbReference type="InterPro" id="IPR039399">
    <property type="entry name" value="Deltex_C_sf"/>
</dbReference>
<dbReference type="GeneID" id="115473955"/>
<dbReference type="InterPro" id="IPR057051">
    <property type="entry name" value="PARP14_RPM_1"/>
</dbReference>
<dbReference type="PROSITE" id="PS50089">
    <property type="entry name" value="ZF_RING_2"/>
    <property type="match status" value="1"/>
</dbReference>
<dbReference type="InterPro" id="IPR039398">
    <property type="entry name" value="Deltex_fam"/>
</dbReference>
<evidence type="ECO:0000313" key="12">
    <source>
        <dbReference type="RefSeq" id="XP_030065038.1"/>
    </source>
</evidence>
<evidence type="ECO:0000256" key="4">
    <source>
        <dbReference type="ARBA" id="ARBA00022679"/>
    </source>
</evidence>
<dbReference type="PANTHER" id="PTHR12622">
    <property type="entry name" value="DELTEX-RELATED"/>
    <property type="match status" value="1"/>
</dbReference>
<evidence type="ECO:0000313" key="11">
    <source>
        <dbReference type="Proteomes" id="UP000515156"/>
    </source>
</evidence>
<keyword evidence="9" id="KW-0963">Cytoplasm</keyword>
<reference evidence="12" key="1">
    <citation type="submission" date="2025-08" db="UniProtKB">
        <authorList>
            <consortium name="RefSeq"/>
        </authorList>
    </citation>
    <scope>IDENTIFICATION</scope>
</reference>
<dbReference type="InterPro" id="IPR039396">
    <property type="entry name" value="Deltex_C"/>
</dbReference>
<name>A0A6P7YJ69_9AMPH</name>
<dbReference type="FunCoup" id="A0A6P7YJ69">
    <property type="interactions" value="1226"/>
</dbReference>
<dbReference type="Pfam" id="PF21718">
    <property type="entry name" value="KH_DTX3L"/>
    <property type="match status" value="2"/>
</dbReference>
<dbReference type="RefSeq" id="XP_030065038.1">
    <property type="nucleotide sequence ID" value="XM_030209178.1"/>
</dbReference>
<dbReference type="UniPathway" id="UPA00143"/>
<comment type="similarity">
    <text evidence="3 9">Belongs to the Deltex family.</text>
</comment>
<dbReference type="InParanoid" id="A0A6P7YJ69"/>
<dbReference type="SMART" id="SM00184">
    <property type="entry name" value="RING"/>
    <property type="match status" value="1"/>
</dbReference>
<dbReference type="GO" id="GO:0016567">
    <property type="term" value="P:protein ubiquitination"/>
    <property type="evidence" value="ECO:0007669"/>
    <property type="project" value="UniProtKB-UniRule"/>
</dbReference>
<gene>
    <name evidence="12" type="primary">DTX3L</name>
</gene>
<dbReference type="GO" id="GO:0061630">
    <property type="term" value="F:ubiquitin protein ligase activity"/>
    <property type="evidence" value="ECO:0007669"/>
    <property type="project" value="UniProtKB-UniRule"/>
</dbReference>
<comment type="pathway">
    <text evidence="2 9">Protein modification; protein ubiquitination.</text>
</comment>
<dbReference type="KEGG" id="muo:115473955"/>
<dbReference type="InterPro" id="IPR017907">
    <property type="entry name" value="Znf_RING_CS"/>
</dbReference>
<dbReference type="OrthoDB" id="527344at2759"/>
<dbReference type="InterPro" id="IPR048409">
    <property type="entry name" value="DTX3L_KH-like"/>
</dbReference>
<dbReference type="PROSITE" id="PS00518">
    <property type="entry name" value="ZF_RING_1"/>
    <property type="match status" value="1"/>
</dbReference>
<evidence type="ECO:0000256" key="3">
    <source>
        <dbReference type="ARBA" id="ARBA00009413"/>
    </source>
</evidence>
<dbReference type="Gene3D" id="3.30.40.10">
    <property type="entry name" value="Zinc/RING finger domain, C3HC4 (zinc finger)"/>
    <property type="match status" value="1"/>
</dbReference>
<dbReference type="InterPro" id="IPR013083">
    <property type="entry name" value="Znf_RING/FYVE/PHD"/>
</dbReference>
<keyword evidence="7 9" id="KW-0862">Zinc</keyword>
<dbReference type="GO" id="GO:0005737">
    <property type="term" value="C:cytoplasm"/>
    <property type="evidence" value="ECO:0007669"/>
    <property type="project" value="UniProtKB-SubCell"/>
</dbReference>
<evidence type="ECO:0000259" key="10">
    <source>
        <dbReference type="PROSITE" id="PS50089"/>
    </source>
</evidence>
<keyword evidence="5 9" id="KW-0479">Metal-binding</keyword>
<feature type="domain" description="RING-type" evidence="10">
    <location>
        <begin position="546"/>
        <end position="585"/>
    </location>
</feature>
<evidence type="ECO:0000256" key="2">
    <source>
        <dbReference type="ARBA" id="ARBA00004906"/>
    </source>
</evidence>
<dbReference type="Proteomes" id="UP000515156">
    <property type="component" value="Chromosome 7"/>
</dbReference>
<dbReference type="CDD" id="cd09633">
    <property type="entry name" value="Deltex_C"/>
    <property type="match status" value="1"/>
</dbReference>
<dbReference type="Gene3D" id="3.30.390.130">
    <property type="match status" value="1"/>
</dbReference>
<dbReference type="InterPro" id="IPR048418">
    <property type="entry name" value="DTX3L_a/b_dom"/>
</dbReference>
<dbReference type="GO" id="GO:0007219">
    <property type="term" value="P:Notch signaling pathway"/>
    <property type="evidence" value="ECO:0007669"/>
    <property type="project" value="InterPro"/>
</dbReference>
<evidence type="ECO:0000256" key="6">
    <source>
        <dbReference type="ARBA" id="ARBA00022771"/>
    </source>
</evidence>
<protein>
    <recommendedName>
        <fullName evidence="9">E3 ubiquitin-protein ligase</fullName>
        <ecNumber evidence="9">2.3.2.27</ecNumber>
    </recommendedName>
</protein>